<evidence type="ECO:0000256" key="3">
    <source>
        <dbReference type="ARBA" id="ARBA00005638"/>
    </source>
</evidence>
<dbReference type="Pfam" id="PF01379">
    <property type="entry name" value="Porphobil_deam"/>
    <property type="match status" value="1"/>
</dbReference>
<dbReference type="HAMAP" id="MF_00260">
    <property type="entry name" value="Porphobil_deam"/>
    <property type="match status" value="1"/>
</dbReference>
<feature type="domain" description="Porphobilinogen deaminase C-terminal" evidence="10">
    <location>
        <begin position="222"/>
        <end position="291"/>
    </location>
</feature>
<dbReference type="PRINTS" id="PR00151">
    <property type="entry name" value="PORPHBDMNASE"/>
</dbReference>
<dbReference type="AlphaFoldDB" id="A0A5C5V4R8"/>
<comment type="catalytic activity">
    <reaction evidence="7 8">
        <text>4 porphobilinogen + H2O = hydroxymethylbilane + 4 NH4(+)</text>
        <dbReference type="Rhea" id="RHEA:13185"/>
        <dbReference type="ChEBI" id="CHEBI:15377"/>
        <dbReference type="ChEBI" id="CHEBI:28938"/>
        <dbReference type="ChEBI" id="CHEBI:57845"/>
        <dbReference type="ChEBI" id="CHEBI:58126"/>
        <dbReference type="EC" id="2.5.1.61"/>
    </reaction>
</comment>
<evidence type="ECO:0000313" key="11">
    <source>
        <dbReference type="EMBL" id="TWT33331.1"/>
    </source>
</evidence>
<evidence type="ECO:0000259" key="10">
    <source>
        <dbReference type="Pfam" id="PF03900"/>
    </source>
</evidence>
<feature type="domain" description="Porphobilinogen deaminase N-terminal" evidence="9">
    <location>
        <begin position="4"/>
        <end position="205"/>
    </location>
</feature>
<evidence type="ECO:0000259" key="9">
    <source>
        <dbReference type="Pfam" id="PF01379"/>
    </source>
</evidence>
<dbReference type="OrthoDB" id="9810298at2"/>
<evidence type="ECO:0000256" key="7">
    <source>
        <dbReference type="ARBA" id="ARBA00048169"/>
    </source>
</evidence>
<dbReference type="InterPro" id="IPR036803">
    <property type="entry name" value="Porphobilinogen_deaminase_C_sf"/>
</dbReference>
<dbReference type="SUPFAM" id="SSF54782">
    <property type="entry name" value="Porphobilinogen deaminase (hydroxymethylbilane synthase), C-terminal domain"/>
    <property type="match status" value="1"/>
</dbReference>
<dbReference type="PANTHER" id="PTHR11557">
    <property type="entry name" value="PORPHOBILINOGEN DEAMINASE"/>
    <property type="match status" value="1"/>
</dbReference>
<evidence type="ECO:0000256" key="8">
    <source>
        <dbReference type="HAMAP-Rule" id="MF_00260"/>
    </source>
</evidence>
<accession>A0A5C5V4R8</accession>
<dbReference type="Pfam" id="PF03900">
    <property type="entry name" value="Porphobil_deamC"/>
    <property type="match status" value="1"/>
</dbReference>
<dbReference type="Proteomes" id="UP000318878">
    <property type="component" value="Unassembled WGS sequence"/>
</dbReference>
<comment type="caution">
    <text evidence="11">The sequence shown here is derived from an EMBL/GenBank/DDBJ whole genome shotgun (WGS) entry which is preliminary data.</text>
</comment>
<evidence type="ECO:0000256" key="1">
    <source>
        <dbReference type="ARBA" id="ARBA00002869"/>
    </source>
</evidence>
<dbReference type="InterPro" id="IPR022418">
    <property type="entry name" value="Porphobilinogen_deaminase_C"/>
</dbReference>
<dbReference type="Gene3D" id="3.30.160.40">
    <property type="entry name" value="Porphobilinogen deaminase, C-terminal domain"/>
    <property type="match status" value="1"/>
</dbReference>
<comment type="subunit">
    <text evidence="4 8">Monomer.</text>
</comment>
<dbReference type="InterPro" id="IPR022417">
    <property type="entry name" value="Porphobilin_deaminase_N"/>
</dbReference>
<dbReference type="InterPro" id="IPR022419">
    <property type="entry name" value="Porphobilin_deaminase_cofac_BS"/>
</dbReference>
<dbReference type="RefSeq" id="WP_146433107.1">
    <property type="nucleotide sequence ID" value="NZ_SJPF01000003.1"/>
</dbReference>
<evidence type="ECO:0000256" key="2">
    <source>
        <dbReference type="ARBA" id="ARBA00004735"/>
    </source>
</evidence>
<dbReference type="InterPro" id="IPR000860">
    <property type="entry name" value="HemC"/>
</dbReference>
<comment type="cofactor">
    <cofactor evidence="8">
        <name>dipyrromethane</name>
        <dbReference type="ChEBI" id="CHEBI:60342"/>
    </cofactor>
    <text evidence="8">Binds 1 dipyrromethane group covalently.</text>
</comment>
<gene>
    <name evidence="8 11" type="primary">hemC</name>
    <name evidence="11" type="ORF">Enr8_31570</name>
</gene>
<protein>
    <recommendedName>
        <fullName evidence="8">Porphobilinogen deaminase</fullName>
        <shortName evidence="8">PBG</shortName>
        <ecNumber evidence="8">2.5.1.61</ecNumber>
    </recommendedName>
    <alternativeName>
        <fullName evidence="8">Hydroxymethylbilane synthase</fullName>
        <shortName evidence="8">HMBS</shortName>
    </alternativeName>
    <alternativeName>
        <fullName evidence="8">Pre-uroporphyrinogen synthase</fullName>
    </alternativeName>
</protein>
<evidence type="ECO:0000256" key="4">
    <source>
        <dbReference type="ARBA" id="ARBA00011245"/>
    </source>
</evidence>
<comment type="pathway">
    <text evidence="2">Porphyrin-containing compound metabolism; protoporphyrin-IX biosynthesis; coproporphyrinogen-III from 5-aminolevulinate: step 2/4.</text>
</comment>
<dbReference type="PROSITE" id="PS00533">
    <property type="entry name" value="PORPHOBILINOGEN_DEAM"/>
    <property type="match status" value="1"/>
</dbReference>
<name>A0A5C5V4R8_9BACT</name>
<keyword evidence="12" id="KW-1185">Reference proteome</keyword>
<evidence type="ECO:0000256" key="6">
    <source>
        <dbReference type="ARBA" id="ARBA00023244"/>
    </source>
</evidence>
<dbReference type="Gene3D" id="3.40.190.10">
    <property type="entry name" value="Periplasmic binding protein-like II"/>
    <property type="match status" value="2"/>
</dbReference>
<dbReference type="NCBIfam" id="TIGR00212">
    <property type="entry name" value="hemC"/>
    <property type="match status" value="1"/>
</dbReference>
<dbReference type="FunFam" id="3.40.190.10:FF:000005">
    <property type="entry name" value="Porphobilinogen deaminase"/>
    <property type="match status" value="1"/>
</dbReference>
<dbReference type="EC" id="2.5.1.61" evidence="8"/>
<dbReference type="PIRSF" id="PIRSF001438">
    <property type="entry name" value="4pyrrol_synth_OHMeBilane_synth"/>
    <property type="match status" value="1"/>
</dbReference>
<dbReference type="GO" id="GO:0004418">
    <property type="term" value="F:hydroxymethylbilane synthase activity"/>
    <property type="evidence" value="ECO:0007669"/>
    <property type="project" value="UniProtKB-UniRule"/>
</dbReference>
<keyword evidence="5 8" id="KW-0808">Transferase</keyword>
<proteinExistence type="inferred from homology"/>
<dbReference type="GO" id="GO:0005737">
    <property type="term" value="C:cytoplasm"/>
    <property type="evidence" value="ECO:0007669"/>
    <property type="project" value="UniProtKB-UniRule"/>
</dbReference>
<comment type="function">
    <text evidence="1 8">Tetrapolymerization of the monopyrrole PBG into the hydroxymethylbilane pre-uroporphyrinogen in several discrete steps.</text>
</comment>
<dbReference type="SUPFAM" id="SSF53850">
    <property type="entry name" value="Periplasmic binding protein-like II"/>
    <property type="match status" value="1"/>
</dbReference>
<evidence type="ECO:0000313" key="12">
    <source>
        <dbReference type="Proteomes" id="UP000318878"/>
    </source>
</evidence>
<evidence type="ECO:0000256" key="5">
    <source>
        <dbReference type="ARBA" id="ARBA00022679"/>
    </source>
</evidence>
<dbReference type="PANTHER" id="PTHR11557:SF0">
    <property type="entry name" value="PORPHOBILINOGEN DEAMINASE"/>
    <property type="match status" value="1"/>
</dbReference>
<comment type="miscellaneous">
    <text evidence="8">The porphobilinogen subunits are added to the dipyrromethane group.</text>
</comment>
<dbReference type="GO" id="GO:0006782">
    <property type="term" value="P:protoporphyrinogen IX biosynthetic process"/>
    <property type="evidence" value="ECO:0007669"/>
    <property type="project" value="UniProtKB-UniRule"/>
</dbReference>
<dbReference type="EMBL" id="SJPF01000003">
    <property type="protein sequence ID" value="TWT33331.1"/>
    <property type="molecule type" value="Genomic_DNA"/>
</dbReference>
<reference evidence="11 12" key="1">
    <citation type="submission" date="2019-02" db="EMBL/GenBank/DDBJ databases">
        <title>Deep-cultivation of Planctomycetes and their phenomic and genomic characterization uncovers novel biology.</title>
        <authorList>
            <person name="Wiegand S."/>
            <person name="Jogler M."/>
            <person name="Boedeker C."/>
            <person name="Pinto D."/>
            <person name="Vollmers J."/>
            <person name="Rivas-Marin E."/>
            <person name="Kohn T."/>
            <person name="Peeters S.H."/>
            <person name="Heuer A."/>
            <person name="Rast P."/>
            <person name="Oberbeckmann S."/>
            <person name="Bunk B."/>
            <person name="Jeske O."/>
            <person name="Meyerdierks A."/>
            <person name="Storesund J.E."/>
            <person name="Kallscheuer N."/>
            <person name="Luecker S."/>
            <person name="Lage O.M."/>
            <person name="Pohl T."/>
            <person name="Merkel B.J."/>
            <person name="Hornburger P."/>
            <person name="Mueller R.-W."/>
            <person name="Bruemmer F."/>
            <person name="Labrenz M."/>
            <person name="Spormann A.M."/>
            <person name="Op Den Camp H."/>
            <person name="Overmann J."/>
            <person name="Amann R."/>
            <person name="Jetten M.S.M."/>
            <person name="Mascher T."/>
            <person name="Medema M.H."/>
            <person name="Devos D.P."/>
            <person name="Kaster A.-K."/>
            <person name="Ovreas L."/>
            <person name="Rohde M."/>
            <person name="Galperin M.Y."/>
            <person name="Jogler C."/>
        </authorList>
    </citation>
    <scope>NUCLEOTIDE SEQUENCE [LARGE SCALE GENOMIC DNA]</scope>
    <source>
        <strain evidence="11 12">Enr8</strain>
    </source>
</reference>
<comment type="similarity">
    <text evidence="3 8">Belongs to the HMBS family.</text>
</comment>
<organism evidence="11 12">
    <name type="scientific">Blastopirellula retiformator</name>
    <dbReference type="NCBI Taxonomy" id="2527970"/>
    <lineage>
        <taxon>Bacteria</taxon>
        <taxon>Pseudomonadati</taxon>
        <taxon>Planctomycetota</taxon>
        <taxon>Planctomycetia</taxon>
        <taxon>Pirellulales</taxon>
        <taxon>Pirellulaceae</taxon>
        <taxon>Blastopirellula</taxon>
    </lineage>
</organism>
<keyword evidence="6 8" id="KW-0627">Porphyrin biosynthesis</keyword>
<feature type="modified residue" description="S-(dipyrrolylmethanemethyl)cysteine" evidence="8">
    <location>
        <position position="237"/>
    </location>
</feature>
<sequence>MPAIRIGTRGSQLAQWQANWVADQLRAGGAEVEIIQIATQGDVTKGPLDSIGGRGVFTTEIQAALLDNRIDVAVHSLKDLPTEAVAGLRLTAVPERAADGDVLISPKASDVLSLPNEAIIGTGSMRRKAQLLHLRSDLQIRDIRGNLDTRLRKLDDGHYDAIILAEAGLRRLEMYERIRHVIPKTQMLPAVGQGALGLEIRENDMVSADVLAPLNHAPSHYSVLAERSMLRNLRGGCLAPVGAWGRIDDAKQLLFLDGVVVSGDGHHKITASACGPPNRAEDIGRQVADQLAIQGAERLIAFARATGG</sequence>